<proteinExistence type="predicted"/>
<feature type="region of interest" description="Disordered" evidence="1">
    <location>
        <begin position="59"/>
        <end position="87"/>
    </location>
</feature>
<evidence type="ECO:0000256" key="1">
    <source>
        <dbReference type="SAM" id="MobiDB-lite"/>
    </source>
</evidence>
<name>A0A0F9GPK6_9ZZZZ</name>
<organism evidence="2">
    <name type="scientific">marine sediment metagenome</name>
    <dbReference type="NCBI Taxonomy" id="412755"/>
    <lineage>
        <taxon>unclassified sequences</taxon>
        <taxon>metagenomes</taxon>
        <taxon>ecological metagenomes</taxon>
    </lineage>
</organism>
<accession>A0A0F9GPK6</accession>
<sequence length="110" mass="13484">MYELLALGIVAIAALFFQQWLHIKERSSLLDRIMANNYQEFNYYRKMFEGEVKEMKEQRDEAKKEISEEEEIKEQEDEEYKKEKEFIENTGEDWEEDEIDLPELRKRIKP</sequence>
<dbReference type="EMBL" id="LAZR01025623">
    <property type="protein sequence ID" value="KKL71340.1"/>
    <property type="molecule type" value="Genomic_DNA"/>
</dbReference>
<dbReference type="AlphaFoldDB" id="A0A0F9GPK6"/>
<gene>
    <name evidence="2" type="ORF">LCGC14_2095870</name>
</gene>
<evidence type="ECO:0000313" key="2">
    <source>
        <dbReference type="EMBL" id="KKL71340.1"/>
    </source>
</evidence>
<reference evidence="2" key="1">
    <citation type="journal article" date="2015" name="Nature">
        <title>Complex archaea that bridge the gap between prokaryotes and eukaryotes.</title>
        <authorList>
            <person name="Spang A."/>
            <person name="Saw J.H."/>
            <person name="Jorgensen S.L."/>
            <person name="Zaremba-Niedzwiedzka K."/>
            <person name="Martijn J."/>
            <person name="Lind A.E."/>
            <person name="van Eijk R."/>
            <person name="Schleper C."/>
            <person name="Guy L."/>
            <person name="Ettema T.J."/>
        </authorList>
    </citation>
    <scope>NUCLEOTIDE SEQUENCE</scope>
</reference>
<protein>
    <submittedName>
        <fullName evidence="2">Uncharacterized protein</fullName>
    </submittedName>
</protein>
<comment type="caution">
    <text evidence="2">The sequence shown here is derived from an EMBL/GenBank/DDBJ whole genome shotgun (WGS) entry which is preliminary data.</text>
</comment>
<feature type="compositionally biased region" description="Acidic residues" evidence="1">
    <location>
        <begin position="67"/>
        <end position="78"/>
    </location>
</feature>